<gene>
    <name evidence="1" type="ORF">RJT34_20434</name>
</gene>
<accession>A0AAN9IT76</accession>
<name>A0AAN9IT76_CLITE</name>
<evidence type="ECO:0000313" key="1">
    <source>
        <dbReference type="EMBL" id="KAK7285656.1"/>
    </source>
</evidence>
<dbReference type="EMBL" id="JAYKXN010000005">
    <property type="protein sequence ID" value="KAK7285656.1"/>
    <property type="molecule type" value="Genomic_DNA"/>
</dbReference>
<comment type="caution">
    <text evidence="1">The sequence shown here is derived from an EMBL/GenBank/DDBJ whole genome shotgun (WGS) entry which is preliminary data.</text>
</comment>
<dbReference type="PANTHER" id="PTHR34567:SF3">
    <property type="entry name" value="FK506-BINDING-LIKE PROTEIN"/>
    <property type="match status" value="1"/>
</dbReference>
<dbReference type="AlphaFoldDB" id="A0AAN9IT76"/>
<organism evidence="1 2">
    <name type="scientific">Clitoria ternatea</name>
    <name type="common">Butterfly pea</name>
    <dbReference type="NCBI Taxonomy" id="43366"/>
    <lineage>
        <taxon>Eukaryota</taxon>
        <taxon>Viridiplantae</taxon>
        <taxon>Streptophyta</taxon>
        <taxon>Embryophyta</taxon>
        <taxon>Tracheophyta</taxon>
        <taxon>Spermatophyta</taxon>
        <taxon>Magnoliopsida</taxon>
        <taxon>eudicotyledons</taxon>
        <taxon>Gunneridae</taxon>
        <taxon>Pentapetalae</taxon>
        <taxon>rosids</taxon>
        <taxon>fabids</taxon>
        <taxon>Fabales</taxon>
        <taxon>Fabaceae</taxon>
        <taxon>Papilionoideae</taxon>
        <taxon>50 kb inversion clade</taxon>
        <taxon>NPAAA clade</taxon>
        <taxon>indigoferoid/millettioid clade</taxon>
        <taxon>Phaseoleae</taxon>
        <taxon>Clitoria</taxon>
    </lineage>
</organism>
<protein>
    <submittedName>
        <fullName evidence="1">Uncharacterized protein</fullName>
    </submittedName>
</protein>
<dbReference type="Proteomes" id="UP001359559">
    <property type="component" value="Unassembled WGS sequence"/>
</dbReference>
<dbReference type="PANTHER" id="PTHR34567">
    <property type="entry name" value="FK506-BINDING-LIKE PROTEIN"/>
    <property type="match status" value="1"/>
</dbReference>
<sequence>MCYKYRNGEKFSLSLSPLREQRGLSLNSPKANWHSTVPAWEKKFCASVGSVPWRKLIHCKKYMDLHDKVMDWDDSAVKEAFDNAKSRFWADINGLPCNISLPDPDMYIDDVDSSAEVDPELILDLERARKVPAWEEKEVECVLLGNTLFVNQKPFPPTGWGVDEAEAPKPFDPSSAGWGYLAEYDYPKPEDSWHQWNEQHAGGDVHKVGRGRNGGNGNWGTWDGYNRKREDMSWSKTHHAYGGNENRMNRGGRRNYRGGRSGNFGYDRPYYVEKVPSPAAW</sequence>
<evidence type="ECO:0000313" key="2">
    <source>
        <dbReference type="Proteomes" id="UP001359559"/>
    </source>
</evidence>
<keyword evidence="2" id="KW-1185">Reference proteome</keyword>
<reference evidence="1 2" key="1">
    <citation type="submission" date="2024-01" db="EMBL/GenBank/DDBJ databases">
        <title>The genomes of 5 underutilized Papilionoideae crops provide insights into root nodulation and disease resistance.</title>
        <authorList>
            <person name="Yuan L."/>
        </authorList>
    </citation>
    <scope>NUCLEOTIDE SEQUENCE [LARGE SCALE GENOMIC DNA]</scope>
    <source>
        <strain evidence="1">LY-2023</strain>
        <tissue evidence="1">Leaf</tissue>
    </source>
</reference>
<proteinExistence type="predicted"/>